<dbReference type="Proteomes" id="UP001056120">
    <property type="component" value="Linkage Group LG16"/>
</dbReference>
<dbReference type="EMBL" id="CM042033">
    <property type="protein sequence ID" value="KAI3774309.1"/>
    <property type="molecule type" value="Genomic_DNA"/>
</dbReference>
<sequence length="74" mass="8470">MLGINKIRFNIIVFKDINYHVVDLVIVMLCLDLAINGINKVSIAGIQGTDGRIYSGFRVYDIWIWGVWLFVRIG</sequence>
<organism evidence="1 2">
    <name type="scientific">Smallanthus sonchifolius</name>
    <dbReference type="NCBI Taxonomy" id="185202"/>
    <lineage>
        <taxon>Eukaryota</taxon>
        <taxon>Viridiplantae</taxon>
        <taxon>Streptophyta</taxon>
        <taxon>Embryophyta</taxon>
        <taxon>Tracheophyta</taxon>
        <taxon>Spermatophyta</taxon>
        <taxon>Magnoliopsida</taxon>
        <taxon>eudicotyledons</taxon>
        <taxon>Gunneridae</taxon>
        <taxon>Pentapetalae</taxon>
        <taxon>asterids</taxon>
        <taxon>campanulids</taxon>
        <taxon>Asterales</taxon>
        <taxon>Asteraceae</taxon>
        <taxon>Asteroideae</taxon>
        <taxon>Heliantheae alliance</taxon>
        <taxon>Millerieae</taxon>
        <taxon>Smallanthus</taxon>
    </lineage>
</organism>
<gene>
    <name evidence="1" type="ORF">L1987_48859</name>
</gene>
<evidence type="ECO:0000313" key="1">
    <source>
        <dbReference type="EMBL" id="KAI3774309.1"/>
    </source>
</evidence>
<reference evidence="2" key="1">
    <citation type="journal article" date="2022" name="Mol. Ecol. Resour.">
        <title>The genomes of chicory, endive, great burdock and yacon provide insights into Asteraceae palaeo-polyploidization history and plant inulin production.</title>
        <authorList>
            <person name="Fan W."/>
            <person name="Wang S."/>
            <person name="Wang H."/>
            <person name="Wang A."/>
            <person name="Jiang F."/>
            <person name="Liu H."/>
            <person name="Zhao H."/>
            <person name="Xu D."/>
            <person name="Zhang Y."/>
        </authorList>
    </citation>
    <scope>NUCLEOTIDE SEQUENCE [LARGE SCALE GENOMIC DNA]</scope>
    <source>
        <strain evidence="2">cv. Yunnan</strain>
    </source>
</reference>
<accession>A0ACB9FSG6</accession>
<reference evidence="1 2" key="2">
    <citation type="journal article" date="2022" name="Mol. Ecol. Resour.">
        <title>The genomes of chicory, endive, great burdock and yacon provide insights into Asteraceae paleo-polyploidization history and plant inulin production.</title>
        <authorList>
            <person name="Fan W."/>
            <person name="Wang S."/>
            <person name="Wang H."/>
            <person name="Wang A."/>
            <person name="Jiang F."/>
            <person name="Liu H."/>
            <person name="Zhao H."/>
            <person name="Xu D."/>
            <person name="Zhang Y."/>
        </authorList>
    </citation>
    <scope>NUCLEOTIDE SEQUENCE [LARGE SCALE GENOMIC DNA]</scope>
    <source>
        <strain evidence="2">cv. Yunnan</strain>
        <tissue evidence="1">Leaves</tissue>
    </source>
</reference>
<comment type="caution">
    <text evidence="1">The sequence shown here is derived from an EMBL/GenBank/DDBJ whole genome shotgun (WGS) entry which is preliminary data.</text>
</comment>
<keyword evidence="2" id="KW-1185">Reference proteome</keyword>
<proteinExistence type="predicted"/>
<evidence type="ECO:0000313" key="2">
    <source>
        <dbReference type="Proteomes" id="UP001056120"/>
    </source>
</evidence>
<protein>
    <submittedName>
        <fullName evidence="1">Uncharacterized protein</fullName>
    </submittedName>
</protein>
<name>A0ACB9FSG6_9ASTR</name>